<organism evidence="1 2">
    <name type="scientific">Serratia marcescens</name>
    <dbReference type="NCBI Taxonomy" id="615"/>
    <lineage>
        <taxon>Bacteria</taxon>
        <taxon>Pseudomonadati</taxon>
        <taxon>Pseudomonadota</taxon>
        <taxon>Gammaproteobacteria</taxon>
        <taxon>Enterobacterales</taxon>
        <taxon>Yersiniaceae</taxon>
        <taxon>Serratia</taxon>
    </lineage>
</organism>
<dbReference type="Proteomes" id="UP000443014">
    <property type="component" value="Unassembled WGS sequence"/>
</dbReference>
<proteinExistence type="predicted"/>
<reference evidence="1 2" key="1">
    <citation type="submission" date="2019-11" db="EMBL/GenBank/DDBJ databases">
        <title>Whole genome sequence of a plant growth promoting strain Serratia marcescens BTL07 isolated from the rhizoplane of Chili (Capsicum annuum).</title>
        <authorList>
            <person name="Dutta S."/>
            <person name="Khatun A."/>
            <person name="Gupta D.R."/>
            <person name="Surovy M.Z."/>
            <person name="Rahman M.M."/>
            <person name="Mahmud N.U."/>
            <person name="Emes R."/>
            <person name="Warry A."/>
            <person name="West H."/>
            <person name="Clarke M.L."/>
            <person name="Islam M.T."/>
        </authorList>
    </citation>
    <scope>NUCLEOTIDE SEQUENCE [LARGE SCALE GENOMIC DNA]</scope>
    <source>
        <strain evidence="1 2">BTL07</strain>
    </source>
</reference>
<dbReference type="InterPro" id="IPR019289">
    <property type="entry name" value="Phage_tail_E/E"/>
</dbReference>
<comment type="caution">
    <text evidence="1">The sequence shown here is derived from an EMBL/GenBank/DDBJ whole genome shotgun (WGS) entry which is preliminary data.</text>
</comment>
<dbReference type="EMBL" id="WNKC01000012">
    <property type="protein sequence ID" value="MVF06602.1"/>
    <property type="molecule type" value="Genomic_DNA"/>
</dbReference>
<dbReference type="RefSeq" id="WP_049232669.1">
    <property type="nucleotide sequence ID" value="NZ_CP026702.1"/>
</dbReference>
<dbReference type="AlphaFoldDB" id="A0ABD6HVN7"/>
<accession>A0ABD6HVN7</accession>
<protein>
    <submittedName>
        <fullName evidence="1">Phage tail assembly protein</fullName>
    </submittedName>
</protein>
<dbReference type="Pfam" id="PF10109">
    <property type="entry name" value="Phage_TAC_7"/>
    <property type="match status" value="1"/>
</dbReference>
<gene>
    <name evidence="1" type="ORF">GMA22_25545</name>
</gene>
<evidence type="ECO:0000313" key="1">
    <source>
        <dbReference type="EMBL" id="MVF06602.1"/>
    </source>
</evidence>
<name>A0ABD6HVN7_SERMA</name>
<evidence type="ECO:0000313" key="2">
    <source>
        <dbReference type="Proteomes" id="UP000443014"/>
    </source>
</evidence>
<sequence>MSYPANTKEIKFYSPLTLENGSQLTSVLMREPLVRDRIEFSRMKGNDLENEVAMIANLCNMNVADVERLTSADFSQLEDMFNDFLLPPDKREKSTSSEG</sequence>